<sequence>MITNRHQKRLILWLAFILLVTQFGESSAGGGSKTVSGSISGITYFAEKSVYTYTNTWTASVKSSTVTNISIIGYTWWTVYQICTNDVYSYYIRSENKNNRNSSYYEDSKYVYYKDYPCPGGSYIKKTASLGNHQFTLNSTHQYPYVEYVYP</sequence>
<dbReference type="RefSeq" id="WP_061912951.1">
    <property type="nucleotide sequence ID" value="NZ_DF967971.1"/>
</dbReference>
<gene>
    <name evidence="1" type="ORF">AC812_00190</name>
</gene>
<protein>
    <submittedName>
        <fullName evidence="1">Uncharacterized protein</fullName>
    </submittedName>
</protein>
<name>A0A0N8GNX1_9CHLR</name>
<accession>A0A0N8GNX1</accession>
<dbReference type="AlphaFoldDB" id="A0A0N8GNX1"/>
<reference evidence="1 2" key="1">
    <citation type="submission" date="2015-07" db="EMBL/GenBank/DDBJ databases">
        <title>Draft genome of Bellilinea caldifistulae DSM 17877.</title>
        <authorList>
            <person name="Hemp J."/>
            <person name="Ward L.M."/>
            <person name="Pace L.A."/>
            <person name="Fischer W.W."/>
        </authorList>
    </citation>
    <scope>NUCLEOTIDE SEQUENCE [LARGE SCALE GENOMIC DNA]</scope>
    <source>
        <strain evidence="1 2">GOMI-1</strain>
    </source>
</reference>
<dbReference type="EMBL" id="LGHJ01000001">
    <property type="protein sequence ID" value="KPL79282.1"/>
    <property type="molecule type" value="Genomic_DNA"/>
</dbReference>
<dbReference type="STRING" id="360411.AC812_00190"/>
<evidence type="ECO:0000313" key="1">
    <source>
        <dbReference type="EMBL" id="KPL79282.1"/>
    </source>
</evidence>
<proteinExistence type="predicted"/>
<evidence type="ECO:0000313" key="2">
    <source>
        <dbReference type="Proteomes" id="UP000050514"/>
    </source>
</evidence>
<dbReference type="Proteomes" id="UP000050514">
    <property type="component" value="Unassembled WGS sequence"/>
</dbReference>
<organism evidence="1 2">
    <name type="scientific">Bellilinea caldifistulae</name>
    <dbReference type="NCBI Taxonomy" id="360411"/>
    <lineage>
        <taxon>Bacteria</taxon>
        <taxon>Bacillati</taxon>
        <taxon>Chloroflexota</taxon>
        <taxon>Anaerolineae</taxon>
        <taxon>Anaerolineales</taxon>
        <taxon>Anaerolineaceae</taxon>
        <taxon>Bellilinea</taxon>
    </lineage>
</organism>
<keyword evidence="2" id="KW-1185">Reference proteome</keyword>
<comment type="caution">
    <text evidence="1">The sequence shown here is derived from an EMBL/GenBank/DDBJ whole genome shotgun (WGS) entry which is preliminary data.</text>
</comment>